<dbReference type="EMBL" id="PXYI01000007">
    <property type="protein sequence ID" value="PSJ38132.1"/>
    <property type="molecule type" value="Genomic_DNA"/>
</dbReference>
<dbReference type="AlphaFoldDB" id="A0A2P7QJK6"/>
<dbReference type="GO" id="GO:0016829">
    <property type="term" value="F:lyase activity"/>
    <property type="evidence" value="ECO:0007669"/>
    <property type="project" value="UniProtKB-KW"/>
</dbReference>
<evidence type="ECO:0000313" key="2">
    <source>
        <dbReference type="EMBL" id="PSJ38132.1"/>
    </source>
</evidence>
<keyword evidence="2" id="KW-0456">Lyase</keyword>
<dbReference type="Pfam" id="PF09492">
    <property type="entry name" value="Pec_lyase"/>
    <property type="match status" value="1"/>
</dbReference>
<dbReference type="OrthoDB" id="9804686at2"/>
<gene>
    <name evidence="2" type="primary">pelA</name>
    <name evidence="2" type="ORF">C7I55_19890</name>
</gene>
<dbReference type="Gene3D" id="1.50.10.20">
    <property type="match status" value="1"/>
</dbReference>
<feature type="compositionally biased region" description="Basic and acidic residues" evidence="1">
    <location>
        <begin position="20"/>
        <end position="37"/>
    </location>
</feature>
<dbReference type="SUPFAM" id="SSF81853">
    <property type="entry name" value="Family 10 polysaccharide lyase"/>
    <property type="match status" value="1"/>
</dbReference>
<dbReference type="NCBIfam" id="TIGR02474">
    <property type="entry name" value="pec_lyase"/>
    <property type="match status" value="1"/>
</dbReference>
<evidence type="ECO:0000256" key="1">
    <source>
        <dbReference type="SAM" id="MobiDB-lite"/>
    </source>
</evidence>
<accession>A0A2P7QJK6</accession>
<comment type="caution">
    <text evidence="2">The sequence shown here is derived from an EMBL/GenBank/DDBJ whole genome shotgun (WGS) entry which is preliminary data.</text>
</comment>
<name>A0A2P7QJK6_9SPHN</name>
<reference evidence="2 3" key="1">
    <citation type="submission" date="2018-03" db="EMBL/GenBank/DDBJ databases">
        <title>The draft genome of Sphingosinicella sp. GL-C-18.</title>
        <authorList>
            <person name="Liu L."/>
            <person name="Li L."/>
            <person name="Liang L."/>
            <person name="Zhang X."/>
            <person name="Wang T."/>
        </authorList>
    </citation>
    <scope>NUCLEOTIDE SEQUENCE [LARGE SCALE GENOMIC DNA]</scope>
    <source>
        <strain evidence="2 3">GL-C-18</strain>
    </source>
</reference>
<organism evidence="2 3">
    <name type="scientific">Allosphingosinicella deserti</name>
    <dbReference type="NCBI Taxonomy" id="2116704"/>
    <lineage>
        <taxon>Bacteria</taxon>
        <taxon>Pseudomonadati</taxon>
        <taxon>Pseudomonadota</taxon>
        <taxon>Alphaproteobacteria</taxon>
        <taxon>Sphingomonadales</taxon>
        <taxon>Sphingomonadaceae</taxon>
        <taxon>Allosphingosinicella</taxon>
    </lineage>
</organism>
<keyword evidence="3" id="KW-1185">Reference proteome</keyword>
<protein>
    <submittedName>
        <fullName evidence="2">Pectate lyase</fullName>
    </submittedName>
</protein>
<dbReference type="InterPro" id="IPR012669">
    <property type="entry name" value="Pectate_lyase"/>
</dbReference>
<feature type="region of interest" description="Disordered" evidence="1">
    <location>
        <begin position="1"/>
        <end position="37"/>
    </location>
</feature>
<proteinExistence type="predicted"/>
<evidence type="ECO:0000313" key="3">
    <source>
        <dbReference type="Proteomes" id="UP000241167"/>
    </source>
</evidence>
<sequence length="368" mass="39871">MAADKAALAAEQRQAGGAIRPDRPHGGGDGMPLDRDDSYYRSAEARAIADNIVSFQTPAGGWGKNQNRAGPPRARGEGWAIVERLPTYAAGDIQAADDRWAYVGTIDNGATTTELRFLGRVQAQHPGRGGDAYRAAFLKGLRYLLTAQYPNGGWPQVYPLQGGYHDAITYNDNALVEVTRLLAEVGAVGASHAFVPVGLAAEARIAADKAVSVLLRSQVVVNGRRTVWAQQHDALTLAPVGARAFEPIALSTAESAGILRFLMEQPKPSPEMIAAVESGIAWLRSHGLRDVEWSRSDARLVSKPGAGPIWARLYDVRTFKPVFGDRDRKVYDDVGEISTERRRGYSWFNTAPAAAIARFQKWKPGAAR</sequence>
<dbReference type="Proteomes" id="UP000241167">
    <property type="component" value="Unassembled WGS sequence"/>
</dbReference>